<reference evidence="3" key="1">
    <citation type="submission" date="2016-10" db="EMBL/GenBank/DDBJ databases">
        <authorList>
            <person name="Varghese N."/>
            <person name="Submissions S."/>
        </authorList>
    </citation>
    <scope>NUCLEOTIDE SEQUENCE [LARGE SCALE GENOMIC DNA]</scope>
    <source>
        <strain evidence="3">DSM 18609</strain>
    </source>
</reference>
<organism evidence="2 3">
    <name type="scientific">Pedobacter soli</name>
    <dbReference type="NCBI Taxonomy" id="390242"/>
    <lineage>
        <taxon>Bacteria</taxon>
        <taxon>Pseudomonadati</taxon>
        <taxon>Bacteroidota</taxon>
        <taxon>Sphingobacteriia</taxon>
        <taxon>Sphingobacteriales</taxon>
        <taxon>Sphingobacteriaceae</taxon>
        <taxon>Pedobacter</taxon>
    </lineage>
</organism>
<evidence type="ECO:0000313" key="2">
    <source>
        <dbReference type="EMBL" id="SDD72836.1"/>
    </source>
</evidence>
<keyword evidence="3" id="KW-1185">Reference proteome</keyword>
<name>A0A1G6X6A6_9SPHI</name>
<evidence type="ECO:0000259" key="1">
    <source>
        <dbReference type="Pfam" id="PF00535"/>
    </source>
</evidence>
<dbReference type="AlphaFoldDB" id="A0A1G6X6A6"/>
<protein>
    <submittedName>
        <fullName evidence="2">Glycosyl transferase family 2</fullName>
    </submittedName>
</protein>
<sequence>MPVYNGEAFLNEAVNSVIQQSYTDWELIIVDDGSTDNTAKIINDFTSLDNRIRSFYQTNKKQGLARNEGIKQAKGKIIAFLDADDLWEVHKLEVMVDFFHQSTCELVFSDAYLQDDATAESKRFGVTNTNYSGAKGLESFLFYNRIPLLTVLVKREAIFEVELFNNRGISEDYELWLKLLLRGFEFKSTSQALATYRVHAQSTTHQDKLAMDANIDVIYSLYKNVNPLYKRLFGDYLKVWYRRKLKTIKDRTAYLNFLNVLTLQHRDNFKYQLLLKINPALLGYRFHKRLLSYLIR</sequence>
<gene>
    <name evidence="2" type="ORF">SAMN04488024_107215</name>
</gene>
<dbReference type="PANTHER" id="PTHR22916:SF3">
    <property type="entry name" value="UDP-GLCNAC:BETAGAL BETA-1,3-N-ACETYLGLUCOSAMINYLTRANSFERASE-LIKE PROTEIN 1"/>
    <property type="match status" value="1"/>
</dbReference>
<dbReference type="PANTHER" id="PTHR22916">
    <property type="entry name" value="GLYCOSYLTRANSFERASE"/>
    <property type="match status" value="1"/>
</dbReference>
<dbReference type="EMBL" id="FMZH01000007">
    <property type="protein sequence ID" value="SDD72836.1"/>
    <property type="molecule type" value="Genomic_DNA"/>
</dbReference>
<dbReference type="STRING" id="390242.SAMN04488024_107215"/>
<dbReference type="Gene3D" id="3.90.550.10">
    <property type="entry name" value="Spore Coat Polysaccharide Biosynthesis Protein SpsA, Chain A"/>
    <property type="match status" value="1"/>
</dbReference>
<dbReference type="SUPFAM" id="SSF53448">
    <property type="entry name" value="Nucleotide-diphospho-sugar transferases"/>
    <property type="match status" value="1"/>
</dbReference>
<dbReference type="Pfam" id="PF00535">
    <property type="entry name" value="Glycos_transf_2"/>
    <property type="match status" value="1"/>
</dbReference>
<feature type="domain" description="Glycosyltransferase 2-like" evidence="1">
    <location>
        <begin position="1"/>
        <end position="123"/>
    </location>
</feature>
<accession>A0A1G6X6A6</accession>
<dbReference type="Proteomes" id="UP000199455">
    <property type="component" value="Unassembled WGS sequence"/>
</dbReference>
<dbReference type="GO" id="GO:0016758">
    <property type="term" value="F:hexosyltransferase activity"/>
    <property type="evidence" value="ECO:0007669"/>
    <property type="project" value="UniProtKB-ARBA"/>
</dbReference>
<dbReference type="InterPro" id="IPR001173">
    <property type="entry name" value="Glyco_trans_2-like"/>
</dbReference>
<keyword evidence="2" id="KW-0808">Transferase</keyword>
<evidence type="ECO:0000313" key="3">
    <source>
        <dbReference type="Proteomes" id="UP000199455"/>
    </source>
</evidence>
<dbReference type="InterPro" id="IPR029044">
    <property type="entry name" value="Nucleotide-diphossugar_trans"/>
</dbReference>
<proteinExistence type="predicted"/>